<keyword evidence="2" id="KW-1185">Reference proteome</keyword>
<reference evidence="1 2" key="1">
    <citation type="submission" date="2019-06" db="EMBL/GenBank/DDBJ databases">
        <title>Rhodococcus spaelei sp. nov., isolated from a cave.</title>
        <authorList>
            <person name="Lee S.D."/>
        </authorList>
    </citation>
    <scope>NUCLEOTIDE SEQUENCE [LARGE SCALE GENOMIC DNA]</scope>
    <source>
        <strain evidence="1 2">C9-5</strain>
    </source>
</reference>
<dbReference type="RefSeq" id="WP_142103331.1">
    <property type="nucleotide sequence ID" value="NZ_VIGH01000014.1"/>
</dbReference>
<evidence type="ECO:0000313" key="2">
    <source>
        <dbReference type="Proteomes" id="UP000316256"/>
    </source>
</evidence>
<organism evidence="1 2">
    <name type="scientific">Rhodococcus spelaei</name>
    <dbReference type="NCBI Taxonomy" id="2546320"/>
    <lineage>
        <taxon>Bacteria</taxon>
        <taxon>Bacillati</taxon>
        <taxon>Actinomycetota</taxon>
        <taxon>Actinomycetes</taxon>
        <taxon>Mycobacteriales</taxon>
        <taxon>Nocardiaceae</taxon>
        <taxon>Rhodococcus</taxon>
    </lineage>
</organism>
<protein>
    <submittedName>
        <fullName evidence="1">Uncharacterized protein</fullName>
    </submittedName>
</protein>
<dbReference type="AlphaFoldDB" id="A0A541AYZ9"/>
<gene>
    <name evidence="1" type="ORF">FK531_22000</name>
</gene>
<name>A0A541AYZ9_9NOCA</name>
<evidence type="ECO:0000313" key="1">
    <source>
        <dbReference type="EMBL" id="TQF65295.1"/>
    </source>
</evidence>
<comment type="caution">
    <text evidence="1">The sequence shown here is derived from an EMBL/GenBank/DDBJ whole genome shotgun (WGS) entry which is preliminary data.</text>
</comment>
<dbReference type="OrthoDB" id="4467622at2"/>
<sequence length="122" mass="13224">MGTFDSIKDVRAAVDENGGLLTVTLQDLREALGYAKLGARVLATISTELSGHGLGYFPADVLDDNPVPRRYDELRVFAKNEPIGELINAVLEPSERGDEKLLEVGGDNASVILDQIRTILET</sequence>
<dbReference type="EMBL" id="VIGH01000014">
    <property type="protein sequence ID" value="TQF65295.1"/>
    <property type="molecule type" value="Genomic_DNA"/>
</dbReference>
<accession>A0A541AYZ9</accession>
<proteinExistence type="predicted"/>
<dbReference type="Proteomes" id="UP000316256">
    <property type="component" value="Unassembled WGS sequence"/>
</dbReference>